<comment type="caution">
    <text evidence="1">The sequence shown here is derived from an EMBL/GenBank/DDBJ whole genome shotgun (WGS) entry which is preliminary data.</text>
</comment>
<organism evidence="1 2">
    <name type="scientific">Boletus edulis BED1</name>
    <dbReference type="NCBI Taxonomy" id="1328754"/>
    <lineage>
        <taxon>Eukaryota</taxon>
        <taxon>Fungi</taxon>
        <taxon>Dikarya</taxon>
        <taxon>Basidiomycota</taxon>
        <taxon>Agaricomycotina</taxon>
        <taxon>Agaricomycetes</taxon>
        <taxon>Agaricomycetidae</taxon>
        <taxon>Boletales</taxon>
        <taxon>Boletineae</taxon>
        <taxon>Boletaceae</taxon>
        <taxon>Boletoideae</taxon>
        <taxon>Boletus</taxon>
    </lineage>
</organism>
<reference evidence="1" key="1">
    <citation type="submission" date="2019-10" db="EMBL/GenBank/DDBJ databases">
        <authorList>
            <consortium name="DOE Joint Genome Institute"/>
            <person name="Kuo A."/>
            <person name="Miyauchi S."/>
            <person name="Kiss E."/>
            <person name="Drula E."/>
            <person name="Kohler A."/>
            <person name="Sanchez-Garcia M."/>
            <person name="Andreopoulos B."/>
            <person name="Barry K.W."/>
            <person name="Bonito G."/>
            <person name="Buee M."/>
            <person name="Carver A."/>
            <person name="Chen C."/>
            <person name="Cichocki N."/>
            <person name="Clum A."/>
            <person name="Culley D."/>
            <person name="Crous P.W."/>
            <person name="Fauchery L."/>
            <person name="Girlanda M."/>
            <person name="Hayes R."/>
            <person name="Keri Z."/>
            <person name="LaButti K."/>
            <person name="Lipzen A."/>
            <person name="Lombard V."/>
            <person name="Magnuson J."/>
            <person name="Maillard F."/>
            <person name="Morin E."/>
            <person name="Murat C."/>
            <person name="Nolan M."/>
            <person name="Ohm R."/>
            <person name="Pangilinan J."/>
            <person name="Pereira M."/>
            <person name="Perotto S."/>
            <person name="Peter M."/>
            <person name="Riley R."/>
            <person name="Sitrit Y."/>
            <person name="Stielow B."/>
            <person name="Szollosi G."/>
            <person name="Zifcakova L."/>
            <person name="Stursova M."/>
            <person name="Spatafora J.W."/>
            <person name="Tedersoo L."/>
            <person name="Vaario L.-M."/>
            <person name="Yamada A."/>
            <person name="Yan M."/>
            <person name="Wang P."/>
            <person name="Xu J."/>
            <person name="Bruns T."/>
            <person name="Baldrian P."/>
            <person name="Vilgalys R."/>
            <person name="Henrissat B."/>
            <person name="Grigoriev I.V."/>
            <person name="Hibbett D."/>
            <person name="Nagy L.G."/>
            <person name="Martin F.M."/>
        </authorList>
    </citation>
    <scope>NUCLEOTIDE SEQUENCE</scope>
    <source>
        <strain evidence="1">BED1</strain>
    </source>
</reference>
<protein>
    <submittedName>
        <fullName evidence="1">Uncharacterized protein</fullName>
    </submittedName>
</protein>
<dbReference type="Proteomes" id="UP001194468">
    <property type="component" value="Unassembled WGS sequence"/>
</dbReference>
<dbReference type="AlphaFoldDB" id="A0AAD4GDT4"/>
<reference evidence="1" key="2">
    <citation type="journal article" date="2020" name="Nat. Commun.">
        <title>Large-scale genome sequencing of mycorrhizal fungi provides insights into the early evolution of symbiotic traits.</title>
        <authorList>
            <person name="Miyauchi S."/>
            <person name="Kiss E."/>
            <person name="Kuo A."/>
            <person name="Drula E."/>
            <person name="Kohler A."/>
            <person name="Sanchez-Garcia M."/>
            <person name="Morin E."/>
            <person name="Andreopoulos B."/>
            <person name="Barry K.W."/>
            <person name="Bonito G."/>
            <person name="Buee M."/>
            <person name="Carver A."/>
            <person name="Chen C."/>
            <person name="Cichocki N."/>
            <person name="Clum A."/>
            <person name="Culley D."/>
            <person name="Crous P.W."/>
            <person name="Fauchery L."/>
            <person name="Girlanda M."/>
            <person name="Hayes R.D."/>
            <person name="Keri Z."/>
            <person name="LaButti K."/>
            <person name="Lipzen A."/>
            <person name="Lombard V."/>
            <person name="Magnuson J."/>
            <person name="Maillard F."/>
            <person name="Murat C."/>
            <person name="Nolan M."/>
            <person name="Ohm R.A."/>
            <person name="Pangilinan J."/>
            <person name="Pereira M.F."/>
            <person name="Perotto S."/>
            <person name="Peter M."/>
            <person name="Pfister S."/>
            <person name="Riley R."/>
            <person name="Sitrit Y."/>
            <person name="Stielow J.B."/>
            <person name="Szollosi G."/>
            <person name="Zifcakova L."/>
            <person name="Stursova M."/>
            <person name="Spatafora J.W."/>
            <person name="Tedersoo L."/>
            <person name="Vaario L.M."/>
            <person name="Yamada A."/>
            <person name="Yan M."/>
            <person name="Wang P."/>
            <person name="Xu J."/>
            <person name="Bruns T."/>
            <person name="Baldrian P."/>
            <person name="Vilgalys R."/>
            <person name="Dunand C."/>
            <person name="Henrissat B."/>
            <person name="Grigoriev I.V."/>
            <person name="Hibbett D."/>
            <person name="Nagy L.G."/>
            <person name="Martin F.M."/>
        </authorList>
    </citation>
    <scope>NUCLEOTIDE SEQUENCE</scope>
    <source>
        <strain evidence="1">BED1</strain>
    </source>
</reference>
<sequence length="127" mass="14582">MNITARAPAKRREVCLDGYGIRTNSRHISTQTGIARIRHSNSDTVARNRALENDSKTRENEAVIERERWYNPLDGGIDHVSLVENRWTALIIIMQGCTANFVIENYNLVFYPLKYLRNQRHAPTVAS</sequence>
<evidence type="ECO:0000313" key="2">
    <source>
        <dbReference type="Proteomes" id="UP001194468"/>
    </source>
</evidence>
<dbReference type="EMBL" id="WHUW01000019">
    <property type="protein sequence ID" value="KAF8437309.1"/>
    <property type="molecule type" value="Genomic_DNA"/>
</dbReference>
<name>A0AAD4GDT4_BOLED</name>
<evidence type="ECO:0000313" key="1">
    <source>
        <dbReference type="EMBL" id="KAF8437309.1"/>
    </source>
</evidence>
<accession>A0AAD4GDT4</accession>
<keyword evidence="2" id="KW-1185">Reference proteome</keyword>
<proteinExistence type="predicted"/>
<gene>
    <name evidence="1" type="ORF">L210DRAFT_3505573</name>
</gene>